<dbReference type="AlphaFoldDB" id="K7YH48"/>
<reference evidence="1 2" key="1">
    <citation type="journal article" date="2012" name="Proc. Natl. Acad. Sci. U.S.A.">
        <title>Genome streamlining and chemical defense in a coral reef symbiosis.</title>
        <authorList>
            <person name="Kwan J.C."/>
            <person name="Donia M.S."/>
            <person name="Han A.W."/>
            <person name="Hirose E."/>
            <person name="Haygood M.G."/>
            <person name="Schmidt E.W."/>
        </authorList>
    </citation>
    <scope>NUCLEOTIDE SEQUENCE [LARGE SCALE GENOMIC DNA]</scope>
    <source>
        <strain evidence="1 2">L2</strain>
    </source>
</reference>
<keyword evidence="2" id="KW-1185">Reference proteome</keyword>
<dbReference type="HOGENOM" id="CLU_3041480_0_0_5"/>
<accession>K7YH48</accession>
<evidence type="ECO:0000313" key="1">
    <source>
        <dbReference type="EMBL" id="AFX98880.1"/>
    </source>
</evidence>
<sequence length="54" mass="6193">MRCFCCRLACKNVIITAQQKLLSINDKILLRSAKHNGKQGNLRTLQARFSLLVY</sequence>
<organism evidence="1 2">
    <name type="scientific">Candidatus Endolissoclinum faulkneri L2</name>
    <dbReference type="NCBI Taxonomy" id="1193729"/>
    <lineage>
        <taxon>Bacteria</taxon>
        <taxon>Pseudomonadati</taxon>
        <taxon>Pseudomonadota</taxon>
        <taxon>Alphaproteobacteria</taxon>
        <taxon>Rhodospirillales</taxon>
        <taxon>Rhodospirillaceae</taxon>
        <taxon>Candidatus Endolissoclinum</taxon>
    </lineage>
</organism>
<evidence type="ECO:0000313" key="2">
    <source>
        <dbReference type="Proteomes" id="UP000010077"/>
    </source>
</evidence>
<dbReference type="EMBL" id="CP003539">
    <property type="protein sequence ID" value="AFX98880.1"/>
    <property type="molecule type" value="Genomic_DNA"/>
</dbReference>
<protein>
    <submittedName>
        <fullName evidence="1">Uncharacterized protein</fullName>
    </submittedName>
</protein>
<proteinExistence type="predicted"/>
<name>K7YH48_9PROT</name>
<dbReference type="KEGG" id="thal:A1OE_692"/>
<gene>
    <name evidence="1" type="ORF">A1OE_692</name>
</gene>
<dbReference type="Proteomes" id="UP000010077">
    <property type="component" value="Chromosome"/>
</dbReference>